<evidence type="ECO:0000313" key="1">
    <source>
        <dbReference type="EMBL" id="QPR55409.1"/>
    </source>
</evidence>
<accession>A0A7T2PGN5</accession>
<organism evidence="1 2">
    <name type="scientific">Aeromonas allosaccharophila</name>
    <dbReference type="NCBI Taxonomy" id="656"/>
    <lineage>
        <taxon>Bacteria</taxon>
        <taxon>Pseudomonadati</taxon>
        <taxon>Pseudomonadota</taxon>
        <taxon>Gammaproteobacteria</taxon>
        <taxon>Aeromonadales</taxon>
        <taxon>Aeromonadaceae</taxon>
        <taxon>Aeromonas</taxon>
    </lineage>
</organism>
<dbReference type="AlphaFoldDB" id="A0A7T2PGN5"/>
<dbReference type="RefSeq" id="WP_197929658.1">
    <property type="nucleotide sequence ID" value="NZ_CP065745.1"/>
</dbReference>
<dbReference type="KEGG" id="aall:I6G90_02915"/>
<proteinExistence type="predicted"/>
<evidence type="ECO:0000313" key="2">
    <source>
        <dbReference type="Proteomes" id="UP000595101"/>
    </source>
</evidence>
<reference evidence="1 2" key="1">
    <citation type="submission" date="2020-12" db="EMBL/GenBank/DDBJ databases">
        <title>FDA dAtabase for Regulatory Grade micrObial Sequences (FDA-ARGOS): Supporting development and validation of Infectious Disease Dx tests.</title>
        <authorList>
            <person name="Sproer C."/>
            <person name="Gronow S."/>
            <person name="Severitt S."/>
            <person name="Schroder I."/>
            <person name="Tallon L."/>
            <person name="Sadzewicz L."/>
            <person name="Zhao X."/>
            <person name="Boylan J."/>
            <person name="Ott S."/>
            <person name="Bowen H."/>
            <person name="Vavikolanu K."/>
            <person name="Mehta A."/>
            <person name="Aluvathingal J."/>
            <person name="Nadendla S."/>
            <person name="Lowell S."/>
            <person name="Myers T."/>
            <person name="Yan Y."/>
            <person name="Sichtig H."/>
        </authorList>
    </citation>
    <scope>NUCLEOTIDE SEQUENCE [LARGE SCALE GENOMIC DNA]</scope>
    <source>
        <strain evidence="1 2">FDAARGOS_933</strain>
    </source>
</reference>
<name>A0A7T2PGN5_9GAMM</name>
<sequence length="492" mass="54933">MSRKNVVKIITNLSDSTSESSGYHFKSSADDSSYVIGSKHGVCHISNQCEPYNDGVSDCCKQCNIKLCTSHITLNKHAHVKLTPQKIYGLQNKDIAIIQVQEKSYTPLRLGKLVENNGNFISFGYKAKQNTPLRLLLNAPEIDGSECYFNIQSNPHPELVEKSSDYNGISGSLVIGQESTDIPIAYSILTTNEEGNDLSGDILFDINFDDLNLFFNSRVFSDQPSKITLDTSFKNHFKQISTININSNISISILVPVDKGFPHFNLNPIARSLTSELGFVLGHADKALNSTVLASSALKVLRDQKHRQPAYKLLSSRVVESVLNAPHIYSTYIDHSHYHHVHLLNDSEHGLEFIVSSFGGEGALIEKLNQSLNDMIQNITKYSFNSKLIAERSFLNMKYSHEECELLYKALFSEQNEFISNLAIMHCLNMQSCSPSNNNPIEETIKSIVQQAIDNIDDEVLKSITFGLNVSLYVMPVNKSNEIADIMEGILE</sequence>
<gene>
    <name evidence="1" type="ORF">I6G90_02915</name>
</gene>
<evidence type="ECO:0008006" key="3">
    <source>
        <dbReference type="Google" id="ProtNLM"/>
    </source>
</evidence>
<protein>
    <recommendedName>
        <fullName evidence="3">Anti-bacteriophage protein A/HamA C-terminal domain-containing protein</fullName>
    </recommendedName>
</protein>
<dbReference type="Proteomes" id="UP000595101">
    <property type="component" value="Chromosome"/>
</dbReference>
<dbReference type="GeneID" id="60784523"/>
<dbReference type="EMBL" id="CP065745">
    <property type="protein sequence ID" value="QPR55409.1"/>
    <property type="molecule type" value="Genomic_DNA"/>
</dbReference>